<dbReference type="GO" id="GO:0032922">
    <property type="term" value="P:circadian regulation of gene expression"/>
    <property type="evidence" value="ECO:0007669"/>
    <property type="project" value="InterPro"/>
</dbReference>
<feature type="region of interest" description="Disordered" evidence="1">
    <location>
        <begin position="106"/>
        <end position="184"/>
    </location>
</feature>
<gene>
    <name evidence="2" type="ORF">SKAU_G00353930</name>
</gene>
<feature type="region of interest" description="Disordered" evidence="1">
    <location>
        <begin position="364"/>
        <end position="425"/>
    </location>
</feature>
<name>A0A9Q1EL17_SYNKA</name>
<dbReference type="Proteomes" id="UP001152622">
    <property type="component" value="Chromosome 16"/>
</dbReference>
<proteinExistence type="predicted"/>
<protein>
    <recommendedName>
        <fullName evidence="4">Circadian-associated transcriptional repressor</fullName>
    </recommendedName>
</protein>
<feature type="non-terminal residue" evidence="2">
    <location>
        <position position="1"/>
    </location>
</feature>
<reference evidence="2" key="1">
    <citation type="journal article" date="2023" name="Science">
        <title>Genome structures resolve the early diversification of teleost fishes.</title>
        <authorList>
            <person name="Parey E."/>
            <person name="Louis A."/>
            <person name="Montfort J."/>
            <person name="Bouchez O."/>
            <person name="Roques C."/>
            <person name="Iampietro C."/>
            <person name="Lluch J."/>
            <person name="Castinel A."/>
            <person name="Donnadieu C."/>
            <person name="Desvignes T."/>
            <person name="Floi Bucao C."/>
            <person name="Jouanno E."/>
            <person name="Wen M."/>
            <person name="Mejri S."/>
            <person name="Dirks R."/>
            <person name="Jansen H."/>
            <person name="Henkel C."/>
            <person name="Chen W.J."/>
            <person name="Zahm M."/>
            <person name="Cabau C."/>
            <person name="Klopp C."/>
            <person name="Thompson A.W."/>
            <person name="Robinson-Rechavi M."/>
            <person name="Braasch I."/>
            <person name="Lecointre G."/>
            <person name="Bobe J."/>
            <person name="Postlethwait J.H."/>
            <person name="Berthelot C."/>
            <person name="Roest Crollius H."/>
            <person name="Guiguen Y."/>
        </authorList>
    </citation>
    <scope>NUCLEOTIDE SEQUENCE</scope>
    <source>
        <tissue evidence="2">Blood</tissue>
    </source>
</reference>
<evidence type="ECO:0000313" key="3">
    <source>
        <dbReference type="Proteomes" id="UP001152622"/>
    </source>
</evidence>
<dbReference type="GO" id="GO:0000978">
    <property type="term" value="F:RNA polymerase II cis-regulatory region sequence-specific DNA binding"/>
    <property type="evidence" value="ECO:0007669"/>
    <property type="project" value="TreeGrafter"/>
</dbReference>
<dbReference type="AlphaFoldDB" id="A0A9Q1EL17"/>
<evidence type="ECO:0000256" key="1">
    <source>
        <dbReference type="SAM" id="MobiDB-lite"/>
    </source>
</evidence>
<evidence type="ECO:0000313" key="2">
    <source>
        <dbReference type="EMBL" id="KAJ8340760.1"/>
    </source>
</evidence>
<evidence type="ECO:0008006" key="4">
    <source>
        <dbReference type="Google" id="ProtNLM"/>
    </source>
</evidence>
<accession>A0A9Q1EL17</accession>
<dbReference type="GO" id="GO:0005634">
    <property type="term" value="C:nucleus"/>
    <property type="evidence" value="ECO:0007669"/>
    <property type="project" value="TreeGrafter"/>
</dbReference>
<dbReference type="PANTHER" id="PTHR35441:SF2">
    <property type="entry name" value="CIRCADIAN-ASSOCIATED TRANSCRIPTIONAL REPRESSOR"/>
    <property type="match status" value="1"/>
</dbReference>
<dbReference type="Pfam" id="PF15673">
    <property type="entry name" value="Ciart"/>
    <property type="match status" value="1"/>
</dbReference>
<sequence length="452" mass="49090">ETLFVRYLSESANRKAQSVCTRLLRHVALEIATRGGILHDYITETTASRIHQQLRKCPGLTAEQRESALVSILVSDGHWWLGTCGPRMTASDSDCSIDWLASDDEDSSCGESDCGRQAGAGQATPRPEPEPSGESPGAHAQHRTTASPPHGHAGDVREGGDDDSNCAESWDRLSGKQEPQTMLACRSGQKRPCCQGAPEHRGKQQEAEADKLLHHKCQELQCYILPLTSILNGLQSGRYRERLSSFQESVAMDRIRRILGVLQNPCMGERYINIILKVEVMLKTWFPNVKPIDQQAGDHDQEAAPSKRQKISPVNMVPPISASIPASLCGQPSNKAQQVSEVVALGVYSATNLMWLHTSPICSPAEEPSLRGPRNWATPRVRGVTQDNAVSSSTDPDPEGDPAPNTKARPLPPQSQPPSGKISAPCLERLLKSTESIVTRRGVGGAVDSGWS</sequence>
<comment type="caution">
    <text evidence="2">The sequence shown here is derived from an EMBL/GenBank/DDBJ whole genome shotgun (WGS) entry which is preliminary data.</text>
</comment>
<dbReference type="EMBL" id="JAINUF010000016">
    <property type="protein sequence ID" value="KAJ8340760.1"/>
    <property type="molecule type" value="Genomic_DNA"/>
</dbReference>
<dbReference type="OrthoDB" id="9949430at2759"/>
<dbReference type="PANTHER" id="PTHR35441">
    <property type="entry name" value="CIRCADIAN-ASSOCIATED TRANSCRIPTIONAL REPRESSOR"/>
    <property type="match status" value="1"/>
</dbReference>
<keyword evidence="3" id="KW-1185">Reference proteome</keyword>
<dbReference type="GO" id="GO:0045892">
    <property type="term" value="P:negative regulation of DNA-templated transcription"/>
    <property type="evidence" value="ECO:0007669"/>
    <property type="project" value="TreeGrafter"/>
</dbReference>
<feature type="compositionally biased region" description="Polar residues" evidence="1">
    <location>
        <begin position="385"/>
        <end position="395"/>
    </location>
</feature>
<dbReference type="InterPro" id="IPR031373">
    <property type="entry name" value="Ciart"/>
</dbReference>
<organism evidence="2 3">
    <name type="scientific">Synaphobranchus kaupii</name>
    <name type="common">Kaup's arrowtooth eel</name>
    <dbReference type="NCBI Taxonomy" id="118154"/>
    <lineage>
        <taxon>Eukaryota</taxon>
        <taxon>Metazoa</taxon>
        <taxon>Chordata</taxon>
        <taxon>Craniata</taxon>
        <taxon>Vertebrata</taxon>
        <taxon>Euteleostomi</taxon>
        <taxon>Actinopterygii</taxon>
        <taxon>Neopterygii</taxon>
        <taxon>Teleostei</taxon>
        <taxon>Anguilliformes</taxon>
        <taxon>Synaphobranchidae</taxon>
        <taxon>Synaphobranchus</taxon>
    </lineage>
</organism>